<evidence type="ECO:0000313" key="2">
    <source>
        <dbReference type="Proteomes" id="UP001208682"/>
    </source>
</evidence>
<comment type="caution">
    <text evidence="1">The sequence shown here is derived from an EMBL/GenBank/DDBJ whole genome shotgun (WGS) entry which is preliminary data.</text>
</comment>
<proteinExistence type="predicted"/>
<gene>
    <name evidence="1" type="ORF">OJ589_09595</name>
</gene>
<dbReference type="AlphaFoldDB" id="A0ABD4U482"/>
<evidence type="ECO:0000313" key="1">
    <source>
        <dbReference type="EMBL" id="MCW1077393.1"/>
    </source>
</evidence>
<sequence>MAIKFTRSDDLDKMFEEFATLPKIEKVEFPDEKEKKTPKEQKAKKS</sequence>
<dbReference type="NCBIfam" id="NF040897">
    <property type="entry name" value="SPJ_0845_Nterm"/>
    <property type="match status" value="1"/>
</dbReference>
<dbReference type="EMBL" id="JAPAIP010000035">
    <property type="protein sequence ID" value="MCW1077393.1"/>
    <property type="molecule type" value="Genomic_DNA"/>
</dbReference>
<dbReference type="Proteomes" id="UP001208682">
    <property type="component" value="Unassembled WGS sequence"/>
</dbReference>
<reference evidence="1 2" key="1">
    <citation type="submission" date="2022-10" db="EMBL/GenBank/DDBJ databases">
        <title>Comparative genomic study of S. anginosus.</title>
        <authorList>
            <person name="Prasad A."/>
            <person name="Ene A."/>
            <person name="Jablonska S."/>
            <person name="Du J."/>
            <person name="Wolfe A.J."/>
            <person name="Putonti C."/>
        </authorList>
    </citation>
    <scope>NUCLEOTIDE SEQUENCE [LARGE SCALE GENOMIC DNA]</scope>
    <source>
        <strain evidence="1 2">UMB1339</strain>
    </source>
</reference>
<name>A0ABD4U482_STRAP</name>
<accession>A0ABD4U482</accession>
<dbReference type="InterPro" id="IPR047909">
    <property type="entry name" value="SPJ_0845-like_N"/>
</dbReference>
<protein>
    <submittedName>
        <fullName evidence="1">SPJ_0845 family protein</fullName>
    </submittedName>
</protein>
<organism evidence="1 2">
    <name type="scientific">Streptococcus anginosus</name>
    <dbReference type="NCBI Taxonomy" id="1328"/>
    <lineage>
        <taxon>Bacteria</taxon>
        <taxon>Bacillati</taxon>
        <taxon>Bacillota</taxon>
        <taxon>Bacilli</taxon>
        <taxon>Lactobacillales</taxon>
        <taxon>Streptococcaceae</taxon>
        <taxon>Streptococcus</taxon>
        <taxon>Streptococcus anginosus group</taxon>
    </lineage>
</organism>
<dbReference type="RefSeq" id="WP_003035023.1">
    <property type="nucleotide sequence ID" value="NZ_CP068060.1"/>
</dbReference>